<evidence type="ECO:0000259" key="1">
    <source>
        <dbReference type="PROSITE" id="PS51746"/>
    </source>
</evidence>
<gene>
    <name evidence="2" type="ORF">FPE_LOCUS19924</name>
</gene>
<feature type="domain" description="PPM-type phosphatase" evidence="1">
    <location>
        <begin position="1"/>
        <end position="127"/>
    </location>
</feature>
<accession>A0AAD2E0F0</accession>
<proteinExistence type="predicted"/>
<evidence type="ECO:0000313" key="2">
    <source>
        <dbReference type="EMBL" id="CAI9772494.1"/>
    </source>
</evidence>
<name>A0AAD2E0F0_9LAMI</name>
<dbReference type="InterPro" id="IPR001932">
    <property type="entry name" value="PPM-type_phosphatase-like_dom"/>
</dbReference>
<sequence>MTEPRGQRELALFGGKMDQLGGDLEGLIQSPKSGEFNSQIDDWTSEEEALSDYNGPSDGCTACVAIVRNNQLLVANAGDSRCVLSRRGHVKFSFTFRREKSESTIDKCIWGEKYLRTVQRLRRQWTP</sequence>
<dbReference type="Gene3D" id="3.60.40.10">
    <property type="entry name" value="PPM-type phosphatase domain"/>
    <property type="match status" value="1"/>
</dbReference>
<dbReference type="Proteomes" id="UP000834106">
    <property type="component" value="Chromosome 12"/>
</dbReference>
<dbReference type="Pfam" id="PF00481">
    <property type="entry name" value="PP2C"/>
    <property type="match status" value="1"/>
</dbReference>
<keyword evidence="3" id="KW-1185">Reference proteome</keyword>
<dbReference type="EMBL" id="OU503047">
    <property type="protein sequence ID" value="CAI9772494.1"/>
    <property type="molecule type" value="Genomic_DNA"/>
</dbReference>
<dbReference type="AlphaFoldDB" id="A0AAD2E0F0"/>
<evidence type="ECO:0000313" key="3">
    <source>
        <dbReference type="Proteomes" id="UP000834106"/>
    </source>
</evidence>
<dbReference type="InterPro" id="IPR036457">
    <property type="entry name" value="PPM-type-like_dom_sf"/>
</dbReference>
<protein>
    <recommendedName>
        <fullName evidence="1">PPM-type phosphatase domain-containing protein</fullName>
    </recommendedName>
</protein>
<dbReference type="SUPFAM" id="SSF81606">
    <property type="entry name" value="PP2C-like"/>
    <property type="match status" value="1"/>
</dbReference>
<organism evidence="2 3">
    <name type="scientific">Fraxinus pennsylvanica</name>
    <dbReference type="NCBI Taxonomy" id="56036"/>
    <lineage>
        <taxon>Eukaryota</taxon>
        <taxon>Viridiplantae</taxon>
        <taxon>Streptophyta</taxon>
        <taxon>Embryophyta</taxon>
        <taxon>Tracheophyta</taxon>
        <taxon>Spermatophyta</taxon>
        <taxon>Magnoliopsida</taxon>
        <taxon>eudicotyledons</taxon>
        <taxon>Gunneridae</taxon>
        <taxon>Pentapetalae</taxon>
        <taxon>asterids</taxon>
        <taxon>lamiids</taxon>
        <taxon>Lamiales</taxon>
        <taxon>Oleaceae</taxon>
        <taxon>Oleeae</taxon>
        <taxon>Fraxinus</taxon>
    </lineage>
</organism>
<reference evidence="2" key="1">
    <citation type="submission" date="2023-05" db="EMBL/GenBank/DDBJ databases">
        <authorList>
            <person name="Huff M."/>
        </authorList>
    </citation>
    <scope>NUCLEOTIDE SEQUENCE</scope>
</reference>
<dbReference type="PROSITE" id="PS51746">
    <property type="entry name" value="PPM_2"/>
    <property type="match status" value="1"/>
</dbReference>